<feature type="domain" description="Phosphate acetyl/butaryl transferase" evidence="13">
    <location>
        <begin position="390"/>
        <end position="705"/>
    </location>
</feature>
<organism evidence="15 16">
    <name type="scientific">Xenorhabdus kozodoii</name>
    <dbReference type="NCBI Taxonomy" id="351676"/>
    <lineage>
        <taxon>Bacteria</taxon>
        <taxon>Pseudomonadati</taxon>
        <taxon>Pseudomonadota</taxon>
        <taxon>Gammaproteobacteria</taxon>
        <taxon>Enterobacterales</taxon>
        <taxon>Morganellaceae</taxon>
        <taxon>Xenorhabdus</taxon>
    </lineage>
</organism>
<evidence type="ECO:0000259" key="13">
    <source>
        <dbReference type="Pfam" id="PF01515"/>
    </source>
</evidence>
<dbReference type="EC" id="2.3.1.8" evidence="6 12"/>
<dbReference type="NCBIfam" id="TIGR00651">
    <property type="entry name" value="pta"/>
    <property type="match status" value="1"/>
</dbReference>
<dbReference type="OrthoDB" id="9808984at2"/>
<evidence type="ECO:0000256" key="5">
    <source>
        <dbReference type="ARBA" id="ARBA00011643"/>
    </source>
</evidence>
<reference evidence="15 16" key="1">
    <citation type="journal article" date="2017" name="Nat. Microbiol.">
        <title>Natural product diversity associated with the nematode symbionts Photorhabdus and Xenorhabdus.</title>
        <authorList>
            <person name="Tobias N.J."/>
            <person name="Wolff H."/>
            <person name="Djahanschiri B."/>
            <person name="Grundmann F."/>
            <person name="Kronenwerth M."/>
            <person name="Shi Y.M."/>
            <person name="Simonyi S."/>
            <person name="Grun P."/>
            <person name="Shapiro-Ilan D."/>
            <person name="Pidot S.J."/>
            <person name="Stinear T.P."/>
            <person name="Ebersberger I."/>
            <person name="Bode H.B."/>
        </authorList>
    </citation>
    <scope>NUCLEOTIDE SEQUENCE [LARGE SCALE GENOMIC DNA]</scope>
    <source>
        <strain evidence="15 16">DSM 17907</strain>
    </source>
</reference>
<evidence type="ECO:0000256" key="8">
    <source>
        <dbReference type="ARBA" id="ARBA00022490"/>
    </source>
</evidence>
<dbReference type="SUPFAM" id="SSF75138">
    <property type="entry name" value="HprK N-terminal domain-like"/>
    <property type="match status" value="1"/>
</dbReference>
<dbReference type="InterPro" id="IPR050500">
    <property type="entry name" value="Phos_Acetyltrans/Butyryltrans"/>
</dbReference>
<accession>A0A2D0LHA7</accession>
<dbReference type="InterPro" id="IPR002505">
    <property type="entry name" value="PTA_PTB"/>
</dbReference>
<evidence type="ECO:0000259" key="14">
    <source>
        <dbReference type="Pfam" id="PF07085"/>
    </source>
</evidence>
<proteinExistence type="inferred from homology"/>
<dbReference type="Gene3D" id="3.40.50.300">
    <property type="entry name" value="P-loop containing nucleotide triphosphate hydrolases"/>
    <property type="match status" value="1"/>
</dbReference>
<comment type="pathway">
    <text evidence="2 12">Metabolic intermediate biosynthesis; acetyl-CoA biosynthesis; acetyl-CoA from acetate: step 2/2.</text>
</comment>
<dbReference type="GO" id="GO:0005737">
    <property type="term" value="C:cytoplasm"/>
    <property type="evidence" value="ECO:0007669"/>
    <property type="project" value="UniProtKB-SubCell"/>
</dbReference>
<comment type="subunit">
    <text evidence="5">Homohexamer.</text>
</comment>
<evidence type="ECO:0000313" key="15">
    <source>
        <dbReference type="EMBL" id="PHM75042.1"/>
    </source>
</evidence>
<dbReference type="Pfam" id="PF07085">
    <property type="entry name" value="DRTGG"/>
    <property type="match status" value="1"/>
</dbReference>
<keyword evidence="8 12" id="KW-0963">Cytoplasm</keyword>
<dbReference type="Proteomes" id="UP000221101">
    <property type="component" value="Unassembled WGS sequence"/>
</dbReference>
<comment type="similarity">
    <text evidence="3 12">In the C-terminal section; belongs to the phosphate acetyltransferase and butyryltransferase family.</text>
</comment>
<dbReference type="Pfam" id="PF13500">
    <property type="entry name" value="AAA_26"/>
    <property type="match status" value="1"/>
</dbReference>
<dbReference type="InterPro" id="IPR042113">
    <property type="entry name" value="P_AcTrfase_dom1"/>
</dbReference>
<evidence type="ECO:0000256" key="12">
    <source>
        <dbReference type="PIRNR" id="PIRNR006107"/>
    </source>
</evidence>
<dbReference type="Pfam" id="PF01515">
    <property type="entry name" value="PTA_PTB"/>
    <property type="match status" value="1"/>
</dbReference>
<dbReference type="CDD" id="cd03109">
    <property type="entry name" value="DTBS"/>
    <property type="match status" value="1"/>
</dbReference>
<dbReference type="InterPro" id="IPR028979">
    <property type="entry name" value="Ser_kin/Pase_Hpr-like_N_sf"/>
</dbReference>
<dbReference type="SUPFAM" id="SSF52540">
    <property type="entry name" value="P-loop containing nucleoside triphosphate hydrolases"/>
    <property type="match status" value="1"/>
</dbReference>
<comment type="catalytic activity">
    <reaction evidence="12">
        <text>acetyl-CoA + phosphate = acetyl phosphate + CoA</text>
        <dbReference type="Rhea" id="RHEA:19521"/>
        <dbReference type="ChEBI" id="CHEBI:22191"/>
        <dbReference type="ChEBI" id="CHEBI:43474"/>
        <dbReference type="ChEBI" id="CHEBI:57287"/>
        <dbReference type="ChEBI" id="CHEBI:57288"/>
        <dbReference type="EC" id="2.3.1.8"/>
    </reaction>
</comment>
<dbReference type="InterPro" id="IPR042112">
    <property type="entry name" value="P_AcTrfase_dom2"/>
</dbReference>
<dbReference type="EMBL" id="NJCX01000001">
    <property type="protein sequence ID" value="PHM75042.1"/>
    <property type="molecule type" value="Genomic_DNA"/>
</dbReference>
<evidence type="ECO:0000256" key="6">
    <source>
        <dbReference type="ARBA" id="ARBA00012707"/>
    </source>
</evidence>
<keyword evidence="9 12" id="KW-0808">Transferase</keyword>
<dbReference type="NCBIfam" id="NF007233">
    <property type="entry name" value="PRK09653.1"/>
    <property type="match status" value="1"/>
</dbReference>
<dbReference type="PIRSF" id="PIRSF006107">
    <property type="entry name" value="PhpActrans_proteobac"/>
    <property type="match status" value="1"/>
</dbReference>
<evidence type="ECO:0000256" key="1">
    <source>
        <dbReference type="ARBA" id="ARBA00004496"/>
    </source>
</evidence>
<evidence type="ECO:0000256" key="3">
    <source>
        <dbReference type="ARBA" id="ARBA00008756"/>
    </source>
</evidence>
<keyword evidence="10 12" id="KW-0012">Acyltransferase</keyword>
<dbReference type="Gene3D" id="3.40.50.10750">
    <property type="entry name" value="Isocitrate/Isopropylmalate dehydrogenase-like"/>
    <property type="match status" value="1"/>
</dbReference>
<evidence type="ECO:0000256" key="2">
    <source>
        <dbReference type="ARBA" id="ARBA00004989"/>
    </source>
</evidence>
<evidence type="ECO:0000256" key="10">
    <source>
        <dbReference type="ARBA" id="ARBA00023315"/>
    </source>
</evidence>
<gene>
    <name evidence="15" type="ORF">Xkoz_00050</name>
</gene>
<dbReference type="RefSeq" id="WP_099140213.1">
    <property type="nucleotide sequence ID" value="NZ_CAWNOR010000001.1"/>
</dbReference>
<dbReference type="UniPathway" id="UPA00340">
    <property type="reaction ID" value="UER00459"/>
</dbReference>
<comment type="function">
    <text evidence="12">Involved in acetate metabolism.</text>
</comment>
<dbReference type="SUPFAM" id="SSF53659">
    <property type="entry name" value="Isocitrate/Isopropylmalate dehydrogenase-like"/>
    <property type="match status" value="1"/>
</dbReference>
<dbReference type="NCBIfam" id="NF004167">
    <property type="entry name" value="PRK05632.1"/>
    <property type="match status" value="1"/>
</dbReference>
<comment type="domain">
    <text evidence="12">The N-terminal region seems to be important for proper quaternary structure. The C-terminal region contains the substrate-binding site.</text>
</comment>
<feature type="domain" description="DRTGG" evidence="14">
    <location>
        <begin position="232"/>
        <end position="343"/>
    </location>
</feature>
<comment type="similarity">
    <text evidence="4 12">In the N-terminal section; belongs to the CobB/CobQ family.</text>
</comment>
<dbReference type="GO" id="GO:0006085">
    <property type="term" value="P:acetyl-CoA biosynthetic process"/>
    <property type="evidence" value="ECO:0007669"/>
    <property type="project" value="UniProtKB-UniPathway"/>
</dbReference>
<dbReference type="PANTHER" id="PTHR43356">
    <property type="entry name" value="PHOSPHATE ACETYLTRANSFERASE"/>
    <property type="match status" value="1"/>
</dbReference>
<dbReference type="AlphaFoldDB" id="A0A2D0LHA7"/>
<dbReference type="PANTHER" id="PTHR43356:SF3">
    <property type="entry name" value="PHOSPHATE ACETYLTRANSFERASE"/>
    <property type="match status" value="1"/>
</dbReference>
<dbReference type="Gene3D" id="3.40.50.10950">
    <property type="match status" value="1"/>
</dbReference>
<evidence type="ECO:0000256" key="4">
    <source>
        <dbReference type="ARBA" id="ARBA00009786"/>
    </source>
</evidence>
<dbReference type="InterPro" id="IPR027417">
    <property type="entry name" value="P-loop_NTPase"/>
</dbReference>
<sequence length="714" mass="77400">MSRTIMLIPTGTSVGLTSVSLGVIRSMEQKGVRLSVFKPIAQPRHTGSQDQTTAIIRSHSSIHTAEPLEMAYVESLLTTNKKDVLMEEIVARYHENAKDAEVVLIEGLVPTRKHPFAQSLNYEIAKTLNAEIVFVTAQGTNTPEQLKESIALTRAEYGGSKNQNIIGVIVNKLNAPVDDQGRTRPDLSEIFDEATKATITNIDPKTIFKNSPLPILGCIPWSFDLIATRAIDMAKHLKADVINEGAIGSRRIKSVTFCARSIPNMLEYFRPGSLLVTSADRPDVLITACLAAMNGIEIGAVLLTGGYSIDDSIRELCERAFSTGLPVFTVKTNTWQTSLNLQSFSLEVPADDHERIEKLQNYVAQHISSEWIDSLAATSERPNLLSPPAFRYQLTELARQAGKRIVLPEGDEPRTVKAAAICAERGIAECILLGDPEEIRRVAAAQGVELGAGIEIVNPASVRERYVPRLVELRKSKGMTEVVAREQLEDNVVLGTLMLEQSEVDGLVSGAVHTTANTIRPPLQLIKTAPNSSLVSSVFFMLLPEQVLVYGDCAINPDPTAEQLSEIAIQSADSAKAFGIEPRVAMISYSTGNSGAGSDVEKVREATRLAQEKRPDLIIDGPLQYDAAIMADVAKSKAPNSPVAGQATVFIFPDLNTGNTTYKAVQRSADLVSIGPMLQGMRKPVNDLSRGALVDDIVYTVALTAIQATQQENA</sequence>
<evidence type="ECO:0000256" key="9">
    <source>
        <dbReference type="ARBA" id="ARBA00022679"/>
    </source>
</evidence>
<evidence type="ECO:0000256" key="11">
    <source>
        <dbReference type="ARBA" id="ARBA00031108"/>
    </source>
</evidence>
<evidence type="ECO:0000256" key="7">
    <source>
        <dbReference type="ARBA" id="ARBA00021528"/>
    </source>
</evidence>
<keyword evidence="16" id="KW-1185">Reference proteome</keyword>
<dbReference type="InterPro" id="IPR010766">
    <property type="entry name" value="DRTGG"/>
</dbReference>
<comment type="subcellular location">
    <subcellularLocation>
        <location evidence="1 12">Cytoplasm</location>
    </subcellularLocation>
</comment>
<dbReference type="InterPro" id="IPR004614">
    <property type="entry name" value="P_AcTrfase"/>
</dbReference>
<dbReference type="FunFam" id="3.40.50.10750:FF:000001">
    <property type="entry name" value="Phosphate acetyltransferase"/>
    <property type="match status" value="1"/>
</dbReference>
<name>A0A2D0LHA7_9GAMM</name>
<dbReference type="InterPro" id="IPR016475">
    <property type="entry name" value="P-Actrans_bac"/>
</dbReference>
<evidence type="ECO:0000313" key="16">
    <source>
        <dbReference type="Proteomes" id="UP000221101"/>
    </source>
</evidence>
<comment type="caution">
    <text evidence="15">The sequence shown here is derived from an EMBL/GenBank/DDBJ whole genome shotgun (WGS) entry which is preliminary data.</text>
</comment>
<protein>
    <recommendedName>
        <fullName evidence="7 12">Phosphate acetyltransferase</fullName>
        <ecNumber evidence="6 12">2.3.1.8</ecNumber>
    </recommendedName>
    <alternativeName>
        <fullName evidence="11 12">Phosphotransacetylase</fullName>
    </alternativeName>
</protein>
<dbReference type="Gene3D" id="3.40.1390.20">
    <property type="entry name" value="HprK N-terminal domain-like"/>
    <property type="match status" value="1"/>
</dbReference>
<dbReference type="GO" id="GO:0008959">
    <property type="term" value="F:phosphate acetyltransferase activity"/>
    <property type="evidence" value="ECO:0007669"/>
    <property type="project" value="UniProtKB-EC"/>
</dbReference>